<organism evidence="1 2">
    <name type="scientific">Tuber melanosporum (strain Mel28)</name>
    <name type="common">Perigord black truffle</name>
    <dbReference type="NCBI Taxonomy" id="656061"/>
    <lineage>
        <taxon>Eukaryota</taxon>
        <taxon>Fungi</taxon>
        <taxon>Dikarya</taxon>
        <taxon>Ascomycota</taxon>
        <taxon>Pezizomycotina</taxon>
        <taxon>Pezizomycetes</taxon>
        <taxon>Pezizales</taxon>
        <taxon>Tuberaceae</taxon>
        <taxon>Tuber</taxon>
    </lineage>
</organism>
<evidence type="ECO:0000313" key="2">
    <source>
        <dbReference type="Proteomes" id="UP000006911"/>
    </source>
</evidence>
<dbReference type="eggNOG" id="ENOG502S7AM">
    <property type="taxonomic scope" value="Eukaryota"/>
</dbReference>
<dbReference type="OMA" id="WIPAKRD"/>
<dbReference type="InterPro" id="IPR036866">
    <property type="entry name" value="RibonucZ/Hydroxyglut_hydro"/>
</dbReference>
<dbReference type="HOGENOM" id="CLU_047435_2_0_1"/>
<name>D5GAH1_TUBMM</name>
<proteinExistence type="predicted"/>
<dbReference type="PANTHER" id="PTHR36142:SF5">
    <property type="entry name" value="METALLO-BETA-LACTAMASE DOMAIN-CONTAINING PROTEIN"/>
    <property type="match status" value="1"/>
</dbReference>
<dbReference type="AlphaFoldDB" id="D5GAH1"/>
<dbReference type="Proteomes" id="UP000006911">
    <property type="component" value="Unassembled WGS sequence"/>
</dbReference>
<dbReference type="InParanoid" id="D5GAH1"/>
<reference evidence="1 2" key="1">
    <citation type="journal article" date="2010" name="Nature">
        <title>Perigord black truffle genome uncovers evolutionary origins and mechanisms of symbiosis.</title>
        <authorList>
            <person name="Martin F."/>
            <person name="Kohler A."/>
            <person name="Murat C."/>
            <person name="Balestrini R."/>
            <person name="Coutinho P.M."/>
            <person name="Jaillon O."/>
            <person name="Montanini B."/>
            <person name="Morin E."/>
            <person name="Noel B."/>
            <person name="Percudani R."/>
            <person name="Porcel B."/>
            <person name="Rubini A."/>
            <person name="Amicucci A."/>
            <person name="Amselem J."/>
            <person name="Anthouard V."/>
            <person name="Arcioni S."/>
            <person name="Artiguenave F."/>
            <person name="Aury J.M."/>
            <person name="Ballario P."/>
            <person name="Bolchi A."/>
            <person name="Brenna A."/>
            <person name="Brun A."/>
            <person name="Buee M."/>
            <person name="Cantarel B."/>
            <person name="Chevalier G."/>
            <person name="Couloux A."/>
            <person name="Da Silva C."/>
            <person name="Denoeud F."/>
            <person name="Duplessis S."/>
            <person name="Ghignone S."/>
            <person name="Hilselberger B."/>
            <person name="Iotti M."/>
            <person name="Marcais B."/>
            <person name="Mello A."/>
            <person name="Miranda M."/>
            <person name="Pacioni G."/>
            <person name="Quesneville H."/>
            <person name="Riccioni C."/>
            <person name="Ruotolo R."/>
            <person name="Splivallo R."/>
            <person name="Stocchi V."/>
            <person name="Tisserant E."/>
            <person name="Viscomi A.R."/>
            <person name="Zambonelli A."/>
            <person name="Zampieri E."/>
            <person name="Henrissat B."/>
            <person name="Lebrun M.H."/>
            <person name="Paolocci F."/>
            <person name="Bonfante P."/>
            <person name="Ottonello S."/>
            <person name="Wincker P."/>
        </authorList>
    </citation>
    <scope>NUCLEOTIDE SEQUENCE [LARGE SCALE GENOMIC DNA]</scope>
    <source>
        <strain evidence="1 2">Mel28</strain>
    </source>
</reference>
<dbReference type="Gene3D" id="3.60.15.10">
    <property type="entry name" value="Ribonuclease Z/Hydroxyacylglutathione hydrolase-like"/>
    <property type="match status" value="1"/>
</dbReference>
<dbReference type="RefSeq" id="XP_002837323.1">
    <property type="nucleotide sequence ID" value="XM_002837277.1"/>
</dbReference>
<dbReference type="GeneID" id="9187454"/>
<dbReference type="KEGG" id="tml:GSTUM_00003581001"/>
<evidence type="ECO:0000313" key="1">
    <source>
        <dbReference type="EMBL" id="CAZ81514.1"/>
    </source>
</evidence>
<dbReference type="EMBL" id="FN430077">
    <property type="protein sequence ID" value="CAZ81514.1"/>
    <property type="molecule type" value="Genomic_DNA"/>
</dbReference>
<accession>D5GAH1</accession>
<keyword evidence="2" id="KW-1185">Reference proteome</keyword>
<protein>
    <submittedName>
        <fullName evidence="1">(Perigord truffle) hypothetical protein</fullName>
    </submittedName>
</protein>
<gene>
    <name evidence="1" type="ORF">GSTUM_00003581001</name>
</gene>
<dbReference type="PANTHER" id="PTHR36142">
    <property type="entry name" value="METALLO-HYDROLASE/OXIDOREDUCTASE SUPERFAMILY PROTEIN"/>
    <property type="match status" value="1"/>
</dbReference>
<sequence length="323" mass="36061">MSLRVQSLNSDTTFALTFSHPALRKPFVLLLDPWLHSSPYVYHPLFSNQSHTTQPCISSISELSPVPDAIIVSQKKADHCNEGTLKELDWNGAAKETLLYAAPEAGRIVLGWKWFDQKRLRLLRWGETVKVAFPSGMGKPTVEEPAGWLELLFMAPKRLWELPALHNAIGIKWVVPREQGQGNQIFSILFSPHGAPIASLRPWLSSLPSRPQTPKNEVYMQTTAFPPPSLSLLIHPFCRIYSLLGGEVISGFPGGFSVCRHVTVDNWISAHDETKDVRGITAGLLRYRLWDVNKVEKDLKGEGIQGVRVNLLHAGDEVGFDLC</sequence>